<evidence type="ECO:0000259" key="1">
    <source>
        <dbReference type="Pfam" id="PF00085"/>
    </source>
</evidence>
<dbReference type="AlphaFoldDB" id="A0A1H9P5D2"/>
<accession>A0A1H9P5D2</accession>
<proteinExistence type="predicted"/>
<dbReference type="InterPro" id="IPR013766">
    <property type="entry name" value="Thioredoxin_domain"/>
</dbReference>
<dbReference type="SUPFAM" id="SSF52833">
    <property type="entry name" value="Thioredoxin-like"/>
    <property type="match status" value="1"/>
</dbReference>
<feature type="domain" description="Thioredoxin" evidence="1">
    <location>
        <begin position="14"/>
        <end position="99"/>
    </location>
</feature>
<dbReference type="EMBL" id="FOGT01000001">
    <property type="protein sequence ID" value="SER42773.1"/>
    <property type="molecule type" value="Genomic_DNA"/>
</dbReference>
<dbReference type="CDD" id="cd02947">
    <property type="entry name" value="TRX_family"/>
    <property type="match status" value="1"/>
</dbReference>
<reference evidence="3" key="1">
    <citation type="submission" date="2016-10" db="EMBL/GenBank/DDBJ databases">
        <authorList>
            <person name="Varghese N."/>
            <person name="Submissions S."/>
        </authorList>
    </citation>
    <scope>NUCLEOTIDE SEQUENCE [LARGE SCALE GENOMIC DNA]</scope>
    <source>
        <strain evidence="3">S9</strain>
    </source>
</reference>
<name>A0A1H9P5D2_9BACI</name>
<dbReference type="Gene3D" id="3.40.30.10">
    <property type="entry name" value="Glutaredoxin"/>
    <property type="match status" value="1"/>
</dbReference>
<sequence>MDSVNDYKSLKYRLQSEKQVWVYFYAPLCGTCELARYFLNIVEKAEQAEVAIEADLNYFKKEAEVWGIESVPCLVRFEDGKPESKLYAFESVSNVYDFIKNRN</sequence>
<dbReference type="Proteomes" id="UP000198571">
    <property type="component" value="Unassembled WGS sequence"/>
</dbReference>
<protein>
    <submittedName>
        <fullName evidence="2">Thioredoxin</fullName>
    </submittedName>
</protein>
<evidence type="ECO:0000313" key="2">
    <source>
        <dbReference type="EMBL" id="SER42773.1"/>
    </source>
</evidence>
<evidence type="ECO:0000313" key="3">
    <source>
        <dbReference type="Proteomes" id="UP000198571"/>
    </source>
</evidence>
<gene>
    <name evidence="2" type="ORF">SAMN05518684_101131</name>
</gene>
<organism evidence="2 3">
    <name type="scientific">Salipaludibacillus aurantiacus</name>
    <dbReference type="NCBI Taxonomy" id="1601833"/>
    <lineage>
        <taxon>Bacteria</taxon>
        <taxon>Bacillati</taxon>
        <taxon>Bacillota</taxon>
        <taxon>Bacilli</taxon>
        <taxon>Bacillales</taxon>
        <taxon>Bacillaceae</taxon>
    </lineage>
</organism>
<dbReference type="STRING" id="1601833.SAMN05518684_101131"/>
<dbReference type="Pfam" id="PF00085">
    <property type="entry name" value="Thioredoxin"/>
    <property type="match status" value="1"/>
</dbReference>
<keyword evidence="3" id="KW-1185">Reference proteome</keyword>
<dbReference type="InterPro" id="IPR036249">
    <property type="entry name" value="Thioredoxin-like_sf"/>
</dbReference>